<comment type="caution">
    <text evidence="1">The sequence shown here is derived from an EMBL/GenBank/DDBJ whole genome shotgun (WGS) entry which is preliminary data.</text>
</comment>
<dbReference type="SUPFAM" id="SSF56209">
    <property type="entry name" value="Nitrile hydratase alpha chain"/>
    <property type="match status" value="1"/>
</dbReference>
<protein>
    <submittedName>
        <fullName evidence="1">Uncharacterized protein</fullName>
    </submittedName>
</protein>
<dbReference type="RefSeq" id="WP_184190232.1">
    <property type="nucleotide sequence ID" value="NZ_JACHLE010000003.1"/>
</dbReference>
<dbReference type="Proteomes" id="UP000592180">
    <property type="component" value="Unassembled WGS sequence"/>
</dbReference>
<dbReference type="AlphaFoldDB" id="A0A840KHF9"/>
<organism evidence="1 2">
    <name type="scientific">Chryseobacterium defluvii</name>
    <dbReference type="NCBI Taxonomy" id="160396"/>
    <lineage>
        <taxon>Bacteria</taxon>
        <taxon>Pseudomonadati</taxon>
        <taxon>Bacteroidota</taxon>
        <taxon>Flavobacteriia</taxon>
        <taxon>Flavobacteriales</taxon>
        <taxon>Weeksellaceae</taxon>
        <taxon>Chryseobacterium group</taxon>
        <taxon>Chryseobacterium</taxon>
    </lineage>
</organism>
<keyword evidence="2" id="KW-1185">Reference proteome</keyword>
<dbReference type="EMBL" id="JACHLE010000003">
    <property type="protein sequence ID" value="MBB4807377.1"/>
    <property type="molecule type" value="Genomic_DNA"/>
</dbReference>
<dbReference type="Gene3D" id="3.90.330.10">
    <property type="entry name" value="Nitrile hydratase alpha /Thiocyanate hydrolase gamma"/>
    <property type="match status" value="1"/>
</dbReference>
<gene>
    <name evidence="1" type="ORF">HNP38_002681</name>
</gene>
<dbReference type="NCBIfam" id="TIGR03793">
    <property type="entry name" value="leader_NHLP"/>
    <property type="match status" value="1"/>
</dbReference>
<evidence type="ECO:0000313" key="1">
    <source>
        <dbReference type="EMBL" id="MBB4807377.1"/>
    </source>
</evidence>
<dbReference type="InterPro" id="IPR022513">
    <property type="entry name" value="TOMM_pelo"/>
</dbReference>
<name>A0A840KHF9_9FLAO</name>
<sequence length="120" mass="13132">MEQTKNQEVLQRVLERAWEDAEFKKELVASPMAAIEKLTGEKLELPIGKRLVILDTTDESVVYLKIPTKESLEAELTDEQLEMVAGGVVNPVKGGGLIVSCMAGCDGDSTLPWLQYSLPG</sequence>
<proteinExistence type="predicted"/>
<dbReference type="InterPro" id="IPR036648">
    <property type="entry name" value="CN_Hdrase_a/SCN_Hdrase_g_sf"/>
</dbReference>
<evidence type="ECO:0000313" key="2">
    <source>
        <dbReference type="Proteomes" id="UP000592180"/>
    </source>
</evidence>
<accession>A0A840KHF9</accession>
<reference evidence="1 2" key="1">
    <citation type="submission" date="2020-08" db="EMBL/GenBank/DDBJ databases">
        <title>Functional genomics of gut bacteria from endangered species of beetles.</title>
        <authorList>
            <person name="Carlos-Shanley C."/>
        </authorList>
    </citation>
    <scope>NUCLEOTIDE SEQUENCE [LARGE SCALE GENOMIC DNA]</scope>
    <source>
        <strain evidence="1 2">S00151</strain>
    </source>
</reference>
<dbReference type="GO" id="GO:0046914">
    <property type="term" value="F:transition metal ion binding"/>
    <property type="evidence" value="ECO:0007669"/>
    <property type="project" value="InterPro"/>
</dbReference>
<dbReference type="GO" id="GO:0003824">
    <property type="term" value="F:catalytic activity"/>
    <property type="evidence" value="ECO:0007669"/>
    <property type="project" value="InterPro"/>
</dbReference>